<evidence type="ECO:0000259" key="2">
    <source>
        <dbReference type="PROSITE" id="PS00028"/>
    </source>
</evidence>
<evidence type="ECO:0000313" key="3">
    <source>
        <dbReference type="EMBL" id="OIW26912.1"/>
    </source>
</evidence>
<evidence type="ECO:0000313" key="4">
    <source>
        <dbReference type="Proteomes" id="UP000182658"/>
    </source>
</evidence>
<sequence length="413" mass="45751">MYISWAGLVVSMTIPQILPPSPTTHRQTITTTHSTFAASIQLTNEIYQAIIAKSLCRSANDIELMAGTQDSPILIKDDASAAGHPWRCPWSRCNARFPEVLKLHEHVEQVHQTTHVVSRRFLCPSCDAPPAYSKAAHLRHSWVAHGNPSVICPLCKYANTSSYLVLPGPYSIMEHMSSMHAATLHYLEGYLQPMDGKDSWGMSDCLFCPFKASKVDVIRHLREVHNKVSPRLPPKLCTAHDAELIITERSLGYACPFCGAKVQKGYLRRHFGEEHSLEWEGLLSLVKLFPLYTAAPDTVIASDLCPFCPGNWLKVRNKTDPTGLESIRIHILYSHTAELRRYAGGEDATLAEPDHMEVDTEDLSGQGQQSAEFTEQASSIAPQGALPNESLWSSSEASTVQGDGNSSYWQTVL</sequence>
<reference evidence="3 4" key="1">
    <citation type="submission" date="2016-10" db="EMBL/GenBank/DDBJ databases">
        <title>Draft genome sequence of Coniochaeta ligniaria NRRL30616, a lignocellulolytic fungus for bioabatement of inhibitors in plant biomass hydrolysates.</title>
        <authorList>
            <consortium name="DOE Joint Genome Institute"/>
            <person name="Jimenez D.J."/>
            <person name="Hector R.E."/>
            <person name="Riley R."/>
            <person name="Sun H."/>
            <person name="Grigoriev I.V."/>
            <person name="Van Elsas J.D."/>
            <person name="Nichols N.N."/>
        </authorList>
    </citation>
    <scope>NUCLEOTIDE SEQUENCE [LARGE SCALE GENOMIC DNA]</scope>
    <source>
        <strain evidence="3 4">NRRL 30616</strain>
    </source>
</reference>
<gene>
    <name evidence="3" type="ORF">CONLIGDRAFT_647044</name>
</gene>
<dbReference type="InterPro" id="IPR013087">
    <property type="entry name" value="Znf_C2H2_type"/>
</dbReference>
<dbReference type="SMART" id="SM00355">
    <property type="entry name" value="ZnF_C2H2"/>
    <property type="match status" value="4"/>
</dbReference>
<dbReference type="EMBL" id="KV875100">
    <property type="protein sequence ID" value="OIW26912.1"/>
    <property type="molecule type" value="Genomic_DNA"/>
</dbReference>
<feature type="region of interest" description="Disordered" evidence="1">
    <location>
        <begin position="357"/>
        <end position="413"/>
    </location>
</feature>
<dbReference type="InParanoid" id="A0A1J7JAX6"/>
<organism evidence="3 4">
    <name type="scientific">Coniochaeta ligniaria NRRL 30616</name>
    <dbReference type="NCBI Taxonomy" id="1408157"/>
    <lineage>
        <taxon>Eukaryota</taxon>
        <taxon>Fungi</taxon>
        <taxon>Dikarya</taxon>
        <taxon>Ascomycota</taxon>
        <taxon>Pezizomycotina</taxon>
        <taxon>Sordariomycetes</taxon>
        <taxon>Sordariomycetidae</taxon>
        <taxon>Coniochaetales</taxon>
        <taxon>Coniochaetaceae</taxon>
        <taxon>Coniochaeta</taxon>
    </lineage>
</organism>
<feature type="compositionally biased region" description="Polar residues" evidence="1">
    <location>
        <begin position="363"/>
        <end position="381"/>
    </location>
</feature>
<protein>
    <recommendedName>
        <fullName evidence="2">C2H2-type domain-containing protein</fullName>
    </recommendedName>
</protein>
<proteinExistence type="predicted"/>
<keyword evidence="4" id="KW-1185">Reference proteome</keyword>
<evidence type="ECO:0000256" key="1">
    <source>
        <dbReference type="SAM" id="MobiDB-lite"/>
    </source>
</evidence>
<accession>A0A1J7JAX6</accession>
<dbReference type="PROSITE" id="PS00028">
    <property type="entry name" value="ZINC_FINGER_C2H2_1"/>
    <property type="match status" value="1"/>
</dbReference>
<dbReference type="Proteomes" id="UP000182658">
    <property type="component" value="Unassembled WGS sequence"/>
</dbReference>
<dbReference type="AlphaFoldDB" id="A0A1J7JAX6"/>
<feature type="domain" description="C2H2-type" evidence="2">
    <location>
        <begin position="88"/>
        <end position="111"/>
    </location>
</feature>
<name>A0A1J7JAX6_9PEZI</name>
<feature type="compositionally biased region" description="Polar residues" evidence="1">
    <location>
        <begin position="390"/>
        <end position="413"/>
    </location>
</feature>